<keyword evidence="4" id="KW-0804">Transcription</keyword>
<proteinExistence type="predicted"/>
<dbReference type="PROSITE" id="PS51549">
    <property type="entry name" value="DM13"/>
    <property type="match status" value="1"/>
</dbReference>
<organism evidence="9 10">
    <name type="scientific">Heracleum sosnowskyi</name>
    <dbReference type="NCBI Taxonomy" id="360622"/>
    <lineage>
        <taxon>Eukaryota</taxon>
        <taxon>Viridiplantae</taxon>
        <taxon>Streptophyta</taxon>
        <taxon>Embryophyta</taxon>
        <taxon>Tracheophyta</taxon>
        <taxon>Spermatophyta</taxon>
        <taxon>Magnoliopsida</taxon>
        <taxon>eudicotyledons</taxon>
        <taxon>Gunneridae</taxon>
        <taxon>Pentapetalae</taxon>
        <taxon>asterids</taxon>
        <taxon>campanulids</taxon>
        <taxon>Apiales</taxon>
        <taxon>Apiaceae</taxon>
        <taxon>Apioideae</taxon>
        <taxon>apioid superclade</taxon>
        <taxon>Tordylieae</taxon>
        <taxon>Tordyliinae</taxon>
        <taxon>Heracleum</taxon>
    </lineage>
</organism>
<dbReference type="SMART" id="SM00686">
    <property type="entry name" value="DM13"/>
    <property type="match status" value="1"/>
</dbReference>
<dbReference type="InterPro" id="IPR036093">
    <property type="entry name" value="NAC_dom_sf"/>
</dbReference>
<dbReference type="AlphaFoldDB" id="A0AAD8IYJ9"/>
<dbReference type="Proteomes" id="UP001237642">
    <property type="component" value="Unassembled WGS sequence"/>
</dbReference>
<dbReference type="PANTHER" id="PTHR47281:SF1">
    <property type="entry name" value="OS09G0557700 PROTEIN"/>
    <property type="match status" value="1"/>
</dbReference>
<accession>A0AAD8IYJ9</accession>
<dbReference type="PANTHER" id="PTHR47281">
    <property type="entry name" value="OS09G0557700 PROTEIN"/>
    <property type="match status" value="1"/>
</dbReference>
<name>A0AAD8IYJ9_9APIA</name>
<dbReference type="EMBL" id="JAUIZM010000003">
    <property type="protein sequence ID" value="KAK1394419.1"/>
    <property type="molecule type" value="Genomic_DNA"/>
</dbReference>
<keyword evidence="1" id="KW-0813">Transport</keyword>
<feature type="domain" description="DOMON" evidence="6">
    <location>
        <begin position="392"/>
        <end position="511"/>
    </location>
</feature>
<gene>
    <name evidence="9" type="ORF">POM88_013475</name>
</gene>
<evidence type="ECO:0000256" key="3">
    <source>
        <dbReference type="ARBA" id="ARBA00023125"/>
    </source>
</evidence>
<feature type="domain" description="NAC" evidence="7">
    <location>
        <begin position="8"/>
        <end position="181"/>
    </location>
</feature>
<dbReference type="SUPFAM" id="SSF101941">
    <property type="entry name" value="NAC domain"/>
    <property type="match status" value="1"/>
</dbReference>
<dbReference type="InterPro" id="IPR005018">
    <property type="entry name" value="DOMON_domain"/>
</dbReference>
<evidence type="ECO:0000256" key="2">
    <source>
        <dbReference type="ARBA" id="ARBA00023015"/>
    </source>
</evidence>
<keyword evidence="3" id="KW-0238">DNA-binding</keyword>
<dbReference type="InterPro" id="IPR019545">
    <property type="entry name" value="DM13_domain"/>
</dbReference>
<evidence type="ECO:0000259" key="8">
    <source>
        <dbReference type="PROSITE" id="PS51549"/>
    </source>
</evidence>
<dbReference type="GO" id="GO:0006355">
    <property type="term" value="P:regulation of DNA-templated transcription"/>
    <property type="evidence" value="ECO:0007669"/>
    <property type="project" value="InterPro"/>
</dbReference>
<feature type="domain" description="DM13" evidence="8">
    <location>
        <begin position="254"/>
        <end position="360"/>
    </location>
</feature>
<dbReference type="Pfam" id="PF10517">
    <property type="entry name" value="DM13"/>
    <property type="match status" value="1"/>
</dbReference>
<keyword evidence="2" id="KW-0805">Transcription regulation</keyword>
<evidence type="ECO:0000259" key="6">
    <source>
        <dbReference type="PROSITE" id="PS50836"/>
    </source>
</evidence>
<evidence type="ECO:0008006" key="11">
    <source>
        <dbReference type="Google" id="ProtNLM"/>
    </source>
</evidence>
<dbReference type="PROSITE" id="PS51005">
    <property type="entry name" value="NAC"/>
    <property type="match status" value="1"/>
</dbReference>
<evidence type="ECO:0000256" key="1">
    <source>
        <dbReference type="ARBA" id="ARBA00022982"/>
    </source>
</evidence>
<keyword evidence="1" id="KW-0249">Electron transport</keyword>
<dbReference type="PROSITE" id="PS50836">
    <property type="entry name" value="DOMON"/>
    <property type="match status" value="1"/>
</dbReference>
<protein>
    <recommendedName>
        <fullName evidence="11">NAC domain-containing protein</fullName>
    </recommendedName>
</protein>
<evidence type="ECO:0000313" key="9">
    <source>
        <dbReference type="EMBL" id="KAK1394419.1"/>
    </source>
</evidence>
<evidence type="ECO:0000313" key="10">
    <source>
        <dbReference type="Proteomes" id="UP001237642"/>
    </source>
</evidence>
<dbReference type="InterPro" id="IPR045879">
    <property type="entry name" value="B561A"/>
</dbReference>
<evidence type="ECO:0000256" key="4">
    <source>
        <dbReference type="ARBA" id="ARBA00023163"/>
    </source>
</evidence>
<dbReference type="GO" id="GO:0003677">
    <property type="term" value="F:DNA binding"/>
    <property type="evidence" value="ECO:0007669"/>
    <property type="project" value="UniProtKB-KW"/>
</dbReference>
<dbReference type="InterPro" id="IPR003441">
    <property type="entry name" value="NAC-dom"/>
</dbReference>
<reference evidence="9" key="1">
    <citation type="submission" date="2023-02" db="EMBL/GenBank/DDBJ databases">
        <title>Genome of toxic invasive species Heracleum sosnowskyi carries increased number of genes despite the absence of recent whole-genome duplications.</title>
        <authorList>
            <person name="Schelkunov M."/>
            <person name="Shtratnikova V."/>
            <person name="Makarenko M."/>
            <person name="Klepikova A."/>
            <person name="Omelchenko D."/>
            <person name="Novikova G."/>
            <person name="Obukhova E."/>
            <person name="Bogdanov V."/>
            <person name="Penin A."/>
            <person name="Logacheva M."/>
        </authorList>
    </citation>
    <scope>NUCLEOTIDE SEQUENCE</scope>
    <source>
        <strain evidence="9">Hsosn_3</strain>
        <tissue evidence="9">Leaf</tissue>
    </source>
</reference>
<dbReference type="Pfam" id="PF02365">
    <property type="entry name" value="NAM"/>
    <property type="match status" value="1"/>
</dbReference>
<evidence type="ECO:0000256" key="5">
    <source>
        <dbReference type="ARBA" id="ARBA00023242"/>
    </source>
</evidence>
<comment type="caution">
    <text evidence="9">The sequence shown here is derived from an EMBL/GenBank/DDBJ whole genome shotgun (WGS) entry which is preliminary data.</text>
</comment>
<keyword evidence="5" id="KW-0539">Nucleus</keyword>
<sequence>MGSQLLEFAPGAFFTPTDRQIIDFYLKPKILGNSLKFDVVADKQVFGVNSNPWQVLDIHDNHSWFDCADNEFERIRFVYTKLSKMATCNSKNNTTRTRENSWRKAGCGTWTAISKPVEIIDFHGNVIGEKRYYVFRIKNSDSAAAVLSQFGSFRMHQFCLSGIYQNFDPSSTRVLCKITHQSCKNLLSPVIATNSTSNLIEPPTLVDNDNFLVQVTNNDQGAECVPEIADFEIADFEIADFEESSTEPSALDSDPFDSDPIVVDDAWLNEACIYTVATNASLVSEFDMLKGSDVHWWGSIGVDFENMAKGFVLSDHKLDTGFRNDSFVVNLRKNVSWDLVKVVSIWDVPIASDFGHVVLGNLGDGSEASEGMMNNGSGNEPTMFENCKKLSRDFRLRWTLRAEDNLIDIGLEAGTAIQDYMAFGWANPESSNPMLGGDVVVTGFTDEGLAFADDYYITRYSECMMTTEGFQGVCPDSFYEPAEADALVNNTELIYAHRKDGGYHLFGISGC</sequence>
<reference evidence="9" key="2">
    <citation type="submission" date="2023-05" db="EMBL/GenBank/DDBJ databases">
        <authorList>
            <person name="Schelkunov M.I."/>
        </authorList>
    </citation>
    <scope>NUCLEOTIDE SEQUENCE</scope>
    <source>
        <strain evidence="9">Hsosn_3</strain>
        <tissue evidence="9">Leaf</tissue>
    </source>
</reference>
<dbReference type="Gene3D" id="2.170.150.80">
    <property type="entry name" value="NAC domain"/>
    <property type="match status" value="1"/>
</dbReference>
<evidence type="ECO:0000259" key="7">
    <source>
        <dbReference type="PROSITE" id="PS51005"/>
    </source>
</evidence>
<keyword evidence="10" id="KW-1185">Reference proteome</keyword>